<proteinExistence type="predicted"/>
<accession>A0AC61RA19</accession>
<evidence type="ECO:0000313" key="1">
    <source>
        <dbReference type="EMBL" id="TGY66527.1"/>
    </source>
</evidence>
<comment type="caution">
    <text evidence="1">The sequence shown here is derived from an EMBL/GenBank/DDBJ whole genome shotgun (WGS) entry which is preliminary data.</text>
</comment>
<reference evidence="1" key="1">
    <citation type="submission" date="2019-04" db="EMBL/GenBank/DDBJ databases">
        <title>Microbes associate with the intestines of laboratory mice.</title>
        <authorList>
            <person name="Navarre W."/>
            <person name="Wong E."/>
            <person name="Huang K."/>
            <person name="Tropini C."/>
            <person name="Ng K."/>
            <person name="Yu B."/>
        </authorList>
    </citation>
    <scope>NUCLEOTIDE SEQUENCE</scope>
    <source>
        <strain evidence="1">NM09_H32</strain>
    </source>
</reference>
<evidence type="ECO:0000313" key="2">
    <source>
        <dbReference type="Proteomes" id="UP000308836"/>
    </source>
</evidence>
<sequence length="97" mass="11042">MTKEYRIVVEEDGIKIELLQGDQTMDYKKWPIYSTGADDADPNDLANYMIPFEIIPQMQMLDKTGFAFAGINSPFDTMEPSDESVVDTDGMNDEQHQ</sequence>
<gene>
    <name evidence="1" type="ORF">E5336_04320</name>
</gene>
<protein>
    <submittedName>
        <fullName evidence="1">Uncharacterized protein</fullName>
    </submittedName>
</protein>
<organism evidence="1 2">
    <name type="scientific">Dubosiella muris</name>
    <dbReference type="NCBI Taxonomy" id="3038133"/>
    <lineage>
        <taxon>Bacteria</taxon>
        <taxon>Bacillati</taxon>
        <taxon>Bacillota</taxon>
        <taxon>Erysipelotrichia</taxon>
        <taxon>Erysipelotrichales</taxon>
        <taxon>Erysipelotrichaceae</taxon>
        <taxon>Dubosiella</taxon>
    </lineage>
</organism>
<keyword evidence="2" id="KW-1185">Reference proteome</keyword>
<dbReference type="EMBL" id="SRYG01000006">
    <property type="protein sequence ID" value="TGY66527.1"/>
    <property type="molecule type" value="Genomic_DNA"/>
</dbReference>
<dbReference type="Proteomes" id="UP000308836">
    <property type="component" value="Unassembled WGS sequence"/>
</dbReference>
<name>A0AC61RA19_9FIRM</name>